<reference evidence="4" key="1">
    <citation type="journal article" date="2013" name="Nat. Genet.">
        <title>The Capsella rubella genome and the genomic consequences of rapid mating system evolution.</title>
        <authorList>
            <person name="Slotte T."/>
            <person name="Hazzouri K.M."/>
            <person name="Agren J.A."/>
            <person name="Koenig D."/>
            <person name="Maumus F."/>
            <person name="Guo Y.L."/>
            <person name="Steige K."/>
            <person name="Platts A.E."/>
            <person name="Escobar J.S."/>
            <person name="Newman L.K."/>
            <person name="Wang W."/>
            <person name="Mandakova T."/>
            <person name="Vello E."/>
            <person name="Smith L.M."/>
            <person name="Henz S.R."/>
            <person name="Steffen J."/>
            <person name="Takuno S."/>
            <person name="Brandvain Y."/>
            <person name="Coop G."/>
            <person name="Andolfatto P."/>
            <person name="Hu T.T."/>
            <person name="Blanchette M."/>
            <person name="Clark R.M."/>
            <person name="Quesneville H."/>
            <person name="Nordborg M."/>
            <person name="Gaut B.S."/>
            <person name="Lysak M.A."/>
            <person name="Jenkins J."/>
            <person name="Grimwood J."/>
            <person name="Chapman J."/>
            <person name="Prochnik S."/>
            <person name="Shu S."/>
            <person name="Rokhsar D."/>
            <person name="Schmutz J."/>
            <person name="Weigel D."/>
            <person name="Wright S.I."/>
        </authorList>
    </citation>
    <scope>NUCLEOTIDE SEQUENCE [LARGE SCALE GENOMIC DNA]</scope>
    <source>
        <strain evidence="4">cv. Monte Gargano</strain>
    </source>
</reference>
<dbReference type="AlphaFoldDB" id="R0GUW0"/>
<keyword evidence="4" id="KW-1185">Reference proteome</keyword>
<name>R0GUW0_9BRAS</name>
<dbReference type="InterPro" id="IPR017451">
    <property type="entry name" value="F-box-assoc_interact_dom"/>
</dbReference>
<protein>
    <recommendedName>
        <fullName evidence="5">F-box domain-containing protein</fullName>
    </recommendedName>
</protein>
<dbReference type="InterPro" id="IPR001810">
    <property type="entry name" value="F-box_dom"/>
</dbReference>
<dbReference type="EMBL" id="KB870810">
    <property type="protein sequence ID" value="EOA20699.1"/>
    <property type="molecule type" value="Genomic_DNA"/>
</dbReference>
<feature type="domain" description="F-box" evidence="1">
    <location>
        <begin position="39"/>
        <end position="75"/>
    </location>
</feature>
<dbReference type="Proteomes" id="UP000029121">
    <property type="component" value="Unassembled WGS sequence"/>
</dbReference>
<dbReference type="KEGG" id="crb:17883814"/>
<evidence type="ECO:0008006" key="5">
    <source>
        <dbReference type="Google" id="ProtNLM"/>
    </source>
</evidence>
<dbReference type="NCBIfam" id="TIGR01640">
    <property type="entry name" value="F_box_assoc_1"/>
    <property type="match status" value="1"/>
</dbReference>
<dbReference type="OrthoDB" id="1533516at2759"/>
<dbReference type="InterPro" id="IPR050796">
    <property type="entry name" value="SCF_F-box_component"/>
</dbReference>
<sequence length="430" mass="49281">FSESSSSSSLVSTMSCSSRLKTSLGMRSDLSVHEVLNNNDAMCEVLLLLPPETIYKLILVSKRWLQIISSPYFRHTYLTKWKPSFQLIGFFVGSSMYLGKRLNGRRPRAEPSLPLLSTSSLGDEIESSGILKKLGYYIDSSNGLLLCGRHPKAYYLWDPSTQKQQQLPRPRVHFEELSMSLITEDCPDKGLSYKVIRAECVGFTPHSTKVKVETFSSKTTTWSYSELTCPEPISLSSWTPGRVIKGVVYWHATGGKIAIYDSNSEEKRINVIKLPKTYDYDEQALGETDDGCLQYGWSNKSVMEVWKLEKIDNVLQWNLLFKLNFKAMWRKNPTEATRFSTRTKETQLLAFLNQKSDTVYIRCETQIFIYDRETQRVEVVQYQGRKSTFIWEFCKVVPYFRRTWPTSPLFENSAIMIDTPQCNASSAGSN</sequence>
<organism evidence="3 4">
    <name type="scientific">Capsella rubella</name>
    <dbReference type="NCBI Taxonomy" id="81985"/>
    <lineage>
        <taxon>Eukaryota</taxon>
        <taxon>Viridiplantae</taxon>
        <taxon>Streptophyta</taxon>
        <taxon>Embryophyta</taxon>
        <taxon>Tracheophyta</taxon>
        <taxon>Spermatophyta</taxon>
        <taxon>Magnoliopsida</taxon>
        <taxon>eudicotyledons</taxon>
        <taxon>Gunneridae</taxon>
        <taxon>Pentapetalae</taxon>
        <taxon>rosids</taxon>
        <taxon>malvids</taxon>
        <taxon>Brassicales</taxon>
        <taxon>Brassicaceae</taxon>
        <taxon>Camelineae</taxon>
        <taxon>Capsella</taxon>
    </lineage>
</organism>
<dbReference type="PANTHER" id="PTHR31672:SF9">
    <property type="entry name" value="F-BOX DOMAIN-CONTAINING PROTEIN"/>
    <property type="match status" value="1"/>
</dbReference>
<evidence type="ECO:0000313" key="3">
    <source>
        <dbReference type="EMBL" id="EOA20699.1"/>
    </source>
</evidence>
<dbReference type="Pfam" id="PF00646">
    <property type="entry name" value="F-box"/>
    <property type="match status" value="1"/>
</dbReference>
<evidence type="ECO:0000259" key="2">
    <source>
        <dbReference type="Pfam" id="PF24750"/>
    </source>
</evidence>
<dbReference type="Pfam" id="PF24750">
    <property type="entry name" value="b-prop_At3g26010-like"/>
    <property type="match status" value="1"/>
</dbReference>
<dbReference type="InterPro" id="IPR056592">
    <property type="entry name" value="Beta-prop_At3g26010-like"/>
</dbReference>
<dbReference type="eggNOG" id="ENOG502R8CU">
    <property type="taxonomic scope" value="Eukaryota"/>
</dbReference>
<gene>
    <name evidence="3" type="ORF">CARUB_v10001013mg</name>
</gene>
<dbReference type="PANTHER" id="PTHR31672">
    <property type="entry name" value="BNACNNG10540D PROTEIN"/>
    <property type="match status" value="1"/>
</dbReference>
<evidence type="ECO:0000313" key="4">
    <source>
        <dbReference type="Proteomes" id="UP000029121"/>
    </source>
</evidence>
<dbReference type="SUPFAM" id="SSF81383">
    <property type="entry name" value="F-box domain"/>
    <property type="match status" value="1"/>
</dbReference>
<accession>R0GUW0</accession>
<feature type="domain" description="F-box protein At3g26010-like beta-propeller" evidence="2">
    <location>
        <begin position="125"/>
        <end position="329"/>
    </location>
</feature>
<dbReference type="STRING" id="81985.R0GUW0"/>
<feature type="non-terminal residue" evidence="3">
    <location>
        <position position="1"/>
    </location>
</feature>
<dbReference type="InterPro" id="IPR036047">
    <property type="entry name" value="F-box-like_dom_sf"/>
</dbReference>
<evidence type="ECO:0000259" key="1">
    <source>
        <dbReference type="Pfam" id="PF00646"/>
    </source>
</evidence>
<proteinExistence type="predicted"/>